<keyword evidence="4" id="KW-1185">Reference proteome</keyword>
<gene>
    <name evidence="3" type="ORF">G7Y89_g15641</name>
</gene>
<dbReference type="Gene3D" id="3.90.1300.10">
    <property type="entry name" value="Amidase signature (AS) domain"/>
    <property type="match status" value="1"/>
</dbReference>
<evidence type="ECO:0000313" key="4">
    <source>
        <dbReference type="Proteomes" id="UP000566819"/>
    </source>
</evidence>
<dbReference type="AlphaFoldDB" id="A0A8H4QHW3"/>
<reference evidence="3 4" key="1">
    <citation type="submission" date="2020-03" db="EMBL/GenBank/DDBJ databases">
        <title>Draft Genome Sequence of Cudoniella acicularis.</title>
        <authorList>
            <person name="Buettner E."/>
            <person name="Kellner H."/>
        </authorList>
    </citation>
    <scope>NUCLEOTIDE SEQUENCE [LARGE SCALE GENOMIC DNA]</scope>
    <source>
        <strain evidence="3 4">DSM 108380</strain>
    </source>
</reference>
<protein>
    <recommendedName>
        <fullName evidence="2">Amidase domain-containing protein</fullName>
    </recommendedName>
</protein>
<dbReference type="InterPro" id="IPR036928">
    <property type="entry name" value="AS_sf"/>
</dbReference>
<dbReference type="Proteomes" id="UP000566819">
    <property type="component" value="Unassembled WGS sequence"/>
</dbReference>
<dbReference type="InterPro" id="IPR020556">
    <property type="entry name" value="Amidase_CS"/>
</dbReference>
<dbReference type="GO" id="GO:0003824">
    <property type="term" value="F:catalytic activity"/>
    <property type="evidence" value="ECO:0007669"/>
    <property type="project" value="InterPro"/>
</dbReference>
<organism evidence="3 4">
    <name type="scientific">Cudoniella acicularis</name>
    <dbReference type="NCBI Taxonomy" id="354080"/>
    <lineage>
        <taxon>Eukaryota</taxon>
        <taxon>Fungi</taxon>
        <taxon>Dikarya</taxon>
        <taxon>Ascomycota</taxon>
        <taxon>Pezizomycotina</taxon>
        <taxon>Leotiomycetes</taxon>
        <taxon>Helotiales</taxon>
        <taxon>Tricladiaceae</taxon>
        <taxon>Cudoniella</taxon>
    </lineage>
</organism>
<dbReference type="SUPFAM" id="SSF75304">
    <property type="entry name" value="Amidase signature (AS) enzymes"/>
    <property type="match status" value="1"/>
</dbReference>
<evidence type="ECO:0000256" key="1">
    <source>
        <dbReference type="ARBA" id="ARBA00009199"/>
    </source>
</evidence>
<comment type="similarity">
    <text evidence="1">Belongs to the amidase family.</text>
</comment>
<dbReference type="PANTHER" id="PTHR11895">
    <property type="entry name" value="TRANSAMIDASE"/>
    <property type="match status" value="1"/>
</dbReference>
<dbReference type="Pfam" id="PF01425">
    <property type="entry name" value="Amidase"/>
    <property type="match status" value="1"/>
</dbReference>
<dbReference type="PANTHER" id="PTHR11895:SF67">
    <property type="entry name" value="AMIDASE DOMAIN-CONTAINING PROTEIN"/>
    <property type="match status" value="1"/>
</dbReference>
<dbReference type="InterPro" id="IPR023631">
    <property type="entry name" value="Amidase_dom"/>
</dbReference>
<dbReference type="EMBL" id="JAAMPI010002563">
    <property type="protein sequence ID" value="KAF4611372.1"/>
    <property type="molecule type" value="Genomic_DNA"/>
</dbReference>
<feature type="domain" description="Amidase" evidence="2">
    <location>
        <begin position="159"/>
        <end position="323"/>
    </location>
</feature>
<dbReference type="InterPro" id="IPR000120">
    <property type="entry name" value="Amidase"/>
</dbReference>
<comment type="caution">
    <text evidence="3">The sequence shown here is derived from an EMBL/GenBank/DDBJ whole genome shotgun (WGS) entry which is preliminary data.</text>
</comment>
<sequence length="365" mass="39683">MSESQSDSTEVPRPHFFGYPRAVEGPKIPYRKEDDKNPVFNGVLLVIGAWLISKLEFVQKVLWSNAGFDAMRKLDFGDYTERWDPTVIPAAHPESSPYIPELDPSSFSKLPEGIPGRYYSVTEYHAKYLSGELTPLAVAESLLPIIRRDIKSPSDHSLSFISTNAEQVLAAAKASTERYQAGKPLGVLDGVPTAIKDESNVAGYRTTYGRRPNDRMFPVAEESSWPVQKIEQSGAVILGKLNMHELGADTTNNNPNWGTPRNPHNQMYYTGGSSGGAAYAVAAGLVPFALGADGGGSIRIPSSFCGIYGLKPTHARLEDTGSTVHPTRKIQSVHSSPHQTLPPFLHRVPKSSVSTKIGSTALSHP</sequence>
<evidence type="ECO:0000259" key="2">
    <source>
        <dbReference type="Pfam" id="PF01425"/>
    </source>
</evidence>
<evidence type="ECO:0000313" key="3">
    <source>
        <dbReference type="EMBL" id="KAF4611372.1"/>
    </source>
</evidence>
<dbReference type="PROSITE" id="PS00571">
    <property type="entry name" value="AMIDASES"/>
    <property type="match status" value="1"/>
</dbReference>
<accession>A0A8H4QHW3</accession>
<dbReference type="OrthoDB" id="421993at2759"/>
<proteinExistence type="inferred from homology"/>
<name>A0A8H4QHW3_9HELO</name>